<dbReference type="OrthoDB" id="9802815at2"/>
<dbReference type="InterPro" id="IPR005793">
    <property type="entry name" value="Formyl_trans_C"/>
</dbReference>
<feature type="domain" description="Formyl transferase C-terminal" evidence="7">
    <location>
        <begin position="206"/>
        <end position="304"/>
    </location>
</feature>
<evidence type="ECO:0000313" key="9">
    <source>
        <dbReference type="Proteomes" id="UP000198670"/>
    </source>
</evidence>
<dbReference type="InterPro" id="IPR036477">
    <property type="entry name" value="Formyl_transf_N_sf"/>
</dbReference>
<keyword evidence="3 5" id="KW-0808">Transferase</keyword>
<feature type="domain" description="Formyl transferase N-terminal" evidence="6">
    <location>
        <begin position="1"/>
        <end position="178"/>
    </location>
</feature>
<keyword evidence="9" id="KW-1185">Reference proteome</keyword>
<dbReference type="Gene3D" id="3.40.50.12230">
    <property type="match status" value="1"/>
</dbReference>
<dbReference type="CDD" id="cd08704">
    <property type="entry name" value="Met_tRNA_FMT_C"/>
    <property type="match status" value="1"/>
</dbReference>
<dbReference type="InterPro" id="IPR044135">
    <property type="entry name" value="Met-tRNA-FMT_C"/>
</dbReference>
<dbReference type="Proteomes" id="UP000198670">
    <property type="component" value="Unassembled WGS sequence"/>
</dbReference>
<dbReference type="Pfam" id="PF00551">
    <property type="entry name" value="Formyl_trans_N"/>
    <property type="match status" value="1"/>
</dbReference>
<dbReference type="PANTHER" id="PTHR11138:SF5">
    <property type="entry name" value="METHIONYL-TRNA FORMYLTRANSFERASE, MITOCHONDRIAL"/>
    <property type="match status" value="1"/>
</dbReference>
<evidence type="ECO:0000256" key="1">
    <source>
        <dbReference type="ARBA" id="ARBA00010699"/>
    </source>
</evidence>
<dbReference type="AlphaFoldDB" id="A0A1I3QRS6"/>
<dbReference type="CDD" id="cd08646">
    <property type="entry name" value="FMT_core_Met-tRNA-FMT_N"/>
    <property type="match status" value="1"/>
</dbReference>
<feature type="binding site" evidence="5">
    <location>
        <begin position="108"/>
        <end position="111"/>
    </location>
    <ligand>
        <name>(6S)-5,6,7,8-tetrahydrofolate</name>
        <dbReference type="ChEBI" id="CHEBI:57453"/>
    </ligand>
</feature>
<dbReference type="InterPro" id="IPR041711">
    <property type="entry name" value="Met-tRNA-FMT_N"/>
</dbReference>
<reference evidence="8 9" key="1">
    <citation type="submission" date="2016-10" db="EMBL/GenBank/DDBJ databases">
        <authorList>
            <person name="de Groot N.N."/>
        </authorList>
    </citation>
    <scope>NUCLEOTIDE SEQUENCE [LARGE SCALE GENOMIC DNA]</scope>
    <source>
        <strain evidence="8 9">RK1</strain>
    </source>
</reference>
<dbReference type="HAMAP" id="MF_00182">
    <property type="entry name" value="Formyl_trans"/>
    <property type="match status" value="1"/>
</dbReference>
<evidence type="ECO:0000256" key="5">
    <source>
        <dbReference type="HAMAP-Rule" id="MF_00182"/>
    </source>
</evidence>
<dbReference type="PANTHER" id="PTHR11138">
    <property type="entry name" value="METHIONYL-TRNA FORMYLTRANSFERASE"/>
    <property type="match status" value="1"/>
</dbReference>
<gene>
    <name evidence="5" type="primary">fmt</name>
    <name evidence="8" type="ORF">SAMN05444682_10981</name>
</gene>
<evidence type="ECO:0000259" key="7">
    <source>
        <dbReference type="Pfam" id="PF02911"/>
    </source>
</evidence>
<dbReference type="Pfam" id="PF02911">
    <property type="entry name" value="Formyl_trans_C"/>
    <property type="match status" value="1"/>
</dbReference>
<dbReference type="RefSeq" id="WP_090629015.1">
    <property type="nucleotide sequence ID" value="NZ_FOQO01000009.1"/>
</dbReference>
<dbReference type="EC" id="2.1.2.9" evidence="2 5"/>
<evidence type="ECO:0000256" key="2">
    <source>
        <dbReference type="ARBA" id="ARBA00012261"/>
    </source>
</evidence>
<comment type="catalytic activity">
    <reaction evidence="5">
        <text>L-methionyl-tRNA(fMet) + (6R)-10-formyltetrahydrofolate = N-formyl-L-methionyl-tRNA(fMet) + (6S)-5,6,7,8-tetrahydrofolate + H(+)</text>
        <dbReference type="Rhea" id="RHEA:24380"/>
        <dbReference type="Rhea" id="RHEA-COMP:9952"/>
        <dbReference type="Rhea" id="RHEA-COMP:9953"/>
        <dbReference type="ChEBI" id="CHEBI:15378"/>
        <dbReference type="ChEBI" id="CHEBI:57453"/>
        <dbReference type="ChEBI" id="CHEBI:78530"/>
        <dbReference type="ChEBI" id="CHEBI:78844"/>
        <dbReference type="ChEBI" id="CHEBI:195366"/>
        <dbReference type="EC" id="2.1.2.9"/>
    </reaction>
</comment>
<name>A0A1I3QRS6_9SPHI</name>
<evidence type="ECO:0000256" key="3">
    <source>
        <dbReference type="ARBA" id="ARBA00022679"/>
    </source>
</evidence>
<accession>A0A1I3QRS6</accession>
<dbReference type="InterPro" id="IPR011034">
    <property type="entry name" value="Formyl_transferase-like_C_sf"/>
</dbReference>
<protein>
    <recommendedName>
        <fullName evidence="2 5">Methionyl-tRNA formyltransferase</fullName>
        <ecNumber evidence="2 5">2.1.2.9</ecNumber>
    </recommendedName>
</protein>
<dbReference type="SUPFAM" id="SSF53328">
    <property type="entry name" value="Formyltransferase"/>
    <property type="match status" value="1"/>
</dbReference>
<dbReference type="SUPFAM" id="SSF50486">
    <property type="entry name" value="FMT C-terminal domain-like"/>
    <property type="match status" value="1"/>
</dbReference>
<dbReference type="NCBIfam" id="TIGR00460">
    <property type="entry name" value="fmt"/>
    <property type="match status" value="1"/>
</dbReference>
<evidence type="ECO:0000313" key="8">
    <source>
        <dbReference type="EMBL" id="SFJ36219.1"/>
    </source>
</evidence>
<proteinExistence type="inferred from homology"/>
<dbReference type="InterPro" id="IPR005794">
    <property type="entry name" value="Fmt"/>
</dbReference>
<dbReference type="STRING" id="1477437.SAMN05444682_10981"/>
<comment type="similarity">
    <text evidence="1 5">Belongs to the Fmt family.</text>
</comment>
<comment type="function">
    <text evidence="5">Attaches a formyl group to the free amino group of methionyl-tRNA(fMet). The formyl group appears to play a dual role in the initiator identity of N-formylmethionyl-tRNA by promoting its recognition by IF2 and preventing the misappropriation of this tRNA by the elongation apparatus.</text>
</comment>
<dbReference type="GO" id="GO:0005829">
    <property type="term" value="C:cytosol"/>
    <property type="evidence" value="ECO:0007669"/>
    <property type="project" value="TreeGrafter"/>
</dbReference>
<keyword evidence="4 5" id="KW-0648">Protein biosynthesis</keyword>
<dbReference type="InterPro" id="IPR002376">
    <property type="entry name" value="Formyl_transf_N"/>
</dbReference>
<organism evidence="8 9">
    <name type="scientific">Parapedobacter indicus</name>
    <dbReference type="NCBI Taxonomy" id="1477437"/>
    <lineage>
        <taxon>Bacteria</taxon>
        <taxon>Pseudomonadati</taxon>
        <taxon>Bacteroidota</taxon>
        <taxon>Sphingobacteriia</taxon>
        <taxon>Sphingobacteriales</taxon>
        <taxon>Sphingobacteriaceae</taxon>
        <taxon>Parapedobacter</taxon>
    </lineage>
</organism>
<evidence type="ECO:0000259" key="6">
    <source>
        <dbReference type="Pfam" id="PF00551"/>
    </source>
</evidence>
<dbReference type="GO" id="GO:0004479">
    <property type="term" value="F:methionyl-tRNA formyltransferase activity"/>
    <property type="evidence" value="ECO:0007669"/>
    <property type="project" value="UniProtKB-UniRule"/>
</dbReference>
<evidence type="ECO:0000256" key="4">
    <source>
        <dbReference type="ARBA" id="ARBA00022917"/>
    </source>
</evidence>
<dbReference type="EMBL" id="FOQO01000009">
    <property type="protein sequence ID" value="SFJ36219.1"/>
    <property type="molecule type" value="Genomic_DNA"/>
</dbReference>
<sequence length="312" mass="34251">MRIIFMGTPEFAVASLDALLNAGEEVVAVITAPDKPAGRGQKLQQSAVKVYAAARGIPILQPEKLRDPQFLNDLKSFEADLQVVVAFRMLPEVVWSMPPLGTVNLHASLLPHYRGAAPINHAVINGETESGVSTFLLQHEIDTGNILFSQKVTIGPDDTAGDLHDQLMTVGAGLLVKTVKALAAGKITPIPQERLAGDAVLKHAPKIFKEDGKIDWHRPVDEVHNLIRGLSPYPTAYTELDGHPLKIFRSVKERTSVSHPIGTYYTDGMTFLKFACPDGYIDVRDVQLAGKKRMDIRAFLRGYRPRSVTIFT</sequence>